<gene>
    <name evidence="1" type="ORF">BV25DRAFT_1996457</name>
</gene>
<sequence>MSTPTVSPNVTAASNSSYPTSGTDSGGINGSGTMLFGFIIVLVAIFVAFLLLGIVWRHYRRYHRSGLVLEYDEDAGEYRGVPKLWEVWIEERTQCKRDGAWDGMQPLSVRVACADGSPRPSSPRHRHPLLPFHSARTVSPCDEKRQPDTLELGAVNAADISFLIAMPSPERQTAAERDVRWSGATFVPRKDWQSGECAIGTYHVPFRKGSVL</sequence>
<evidence type="ECO:0000313" key="1">
    <source>
        <dbReference type="EMBL" id="KAI0054214.1"/>
    </source>
</evidence>
<reference evidence="1" key="1">
    <citation type="submission" date="2021-03" db="EMBL/GenBank/DDBJ databases">
        <authorList>
            <consortium name="DOE Joint Genome Institute"/>
            <person name="Ahrendt S."/>
            <person name="Looney B.P."/>
            <person name="Miyauchi S."/>
            <person name="Morin E."/>
            <person name="Drula E."/>
            <person name="Courty P.E."/>
            <person name="Chicoki N."/>
            <person name="Fauchery L."/>
            <person name="Kohler A."/>
            <person name="Kuo A."/>
            <person name="Labutti K."/>
            <person name="Pangilinan J."/>
            <person name="Lipzen A."/>
            <person name="Riley R."/>
            <person name="Andreopoulos W."/>
            <person name="He G."/>
            <person name="Johnson J."/>
            <person name="Barry K.W."/>
            <person name="Grigoriev I.V."/>
            <person name="Nagy L."/>
            <person name="Hibbett D."/>
            <person name="Henrissat B."/>
            <person name="Matheny P.B."/>
            <person name="Labbe J."/>
            <person name="Martin F."/>
        </authorList>
    </citation>
    <scope>NUCLEOTIDE SEQUENCE</scope>
    <source>
        <strain evidence="1">HHB10654</strain>
    </source>
</reference>
<name>A0ACB8SCI1_9AGAM</name>
<dbReference type="EMBL" id="MU277636">
    <property type="protein sequence ID" value="KAI0054214.1"/>
    <property type="molecule type" value="Genomic_DNA"/>
</dbReference>
<protein>
    <submittedName>
        <fullName evidence="1">Uncharacterized protein</fullName>
    </submittedName>
</protein>
<accession>A0ACB8SCI1</accession>
<evidence type="ECO:0000313" key="2">
    <source>
        <dbReference type="Proteomes" id="UP000814140"/>
    </source>
</evidence>
<dbReference type="Proteomes" id="UP000814140">
    <property type="component" value="Unassembled WGS sequence"/>
</dbReference>
<comment type="caution">
    <text evidence="1">The sequence shown here is derived from an EMBL/GenBank/DDBJ whole genome shotgun (WGS) entry which is preliminary data.</text>
</comment>
<reference evidence="1" key="2">
    <citation type="journal article" date="2022" name="New Phytol.">
        <title>Evolutionary transition to the ectomycorrhizal habit in the genomes of a hyperdiverse lineage of mushroom-forming fungi.</title>
        <authorList>
            <person name="Looney B."/>
            <person name="Miyauchi S."/>
            <person name="Morin E."/>
            <person name="Drula E."/>
            <person name="Courty P.E."/>
            <person name="Kohler A."/>
            <person name="Kuo A."/>
            <person name="LaButti K."/>
            <person name="Pangilinan J."/>
            <person name="Lipzen A."/>
            <person name="Riley R."/>
            <person name="Andreopoulos W."/>
            <person name="He G."/>
            <person name="Johnson J."/>
            <person name="Nolan M."/>
            <person name="Tritt A."/>
            <person name="Barry K.W."/>
            <person name="Grigoriev I.V."/>
            <person name="Nagy L.G."/>
            <person name="Hibbett D."/>
            <person name="Henrissat B."/>
            <person name="Matheny P.B."/>
            <person name="Labbe J."/>
            <person name="Martin F.M."/>
        </authorList>
    </citation>
    <scope>NUCLEOTIDE SEQUENCE</scope>
    <source>
        <strain evidence="1">HHB10654</strain>
    </source>
</reference>
<organism evidence="1 2">
    <name type="scientific">Artomyces pyxidatus</name>
    <dbReference type="NCBI Taxonomy" id="48021"/>
    <lineage>
        <taxon>Eukaryota</taxon>
        <taxon>Fungi</taxon>
        <taxon>Dikarya</taxon>
        <taxon>Basidiomycota</taxon>
        <taxon>Agaricomycotina</taxon>
        <taxon>Agaricomycetes</taxon>
        <taxon>Russulales</taxon>
        <taxon>Auriscalpiaceae</taxon>
        <taxon>Artomyces</taxon>
    </lineage>
</organism>
<proteinExistence type="predicted"/>
<keyword evidence="2" id="KW-1185">Reference proteome</keyword>